<feature type="domain" description="Peptidase C1A papain C-terminal" evidence="5">
    <location>
        <begin position="31"/>
        <end position="83"/>
    </location>
</feature>
<accession>A0ABR2BZD0</accession>
<name>A0ABR2BZD0_9ROSI</name>
<dbReference type="Gene3D" id="3.90.70.10">
    <property type="entry name" value="Cysteine proteinases"/>
    <property type="match status" value="1"/>
</dbReference>
<dbReference type="InterPro" id="IPR000169">
    <property type="entry name" value="Pept_cys_AS"/>
</dbReference>
<protein>
    <recommendedName>
        <fullName evidence="5">Peptidase C1A papain C-terminal domain-containing protein</fullName>
    </recommendedName>
</protein>
<dbReference type="InterPro" id="IPR038765">
    <property type="entry name" value="Papain-like_cys_pep_sf"/>
</dbReference>
<gene>
    <name evidence="6" type="ORF">V6N12_075020</name>
</gene>
<dbReference type="Pfam" id="PF00112">
    <property type="entry name" value="Peptidase_C1"/>
    <property type="match status" value="1"/>
</dbReference>
<reference evidence="6 7" key="1">
    <citation type="journal article" date="2024" name="G3 (Bethesda)">
        <title>Genome assembly of Hibiscus sabdariffa L. provides insights into metabolisms of medicinal natural products.</title>
        <authorList>
            <person name="Kim T."/>
        </authorList>
    </citation>
    <scope>NUCLEOTIDE SEQUENCE [LARGE SCALE GENOMIC DNA]</scope>
    <source>
        <strain evidence="6">TK-2024</strain>
        <tissue evidence="6">Old leaves</tissue>
    </source>
</reference>
<evidence type="ECO:0000313" key="6">
    <source>
        <dbReference type="EMBL" id="KAK8512441.1"/>
    </source>
</evidence>
<dbReference type="SUPFAM" id="SSF54001">
    <property type="entry name" value="Cysteine proteinases"/>
    <property type="match status" value="1"/>
</dbReference>
<comment type="similarity">
    <text evidence="1">Belongs to the peptidase C1 family.</text>
</comment>
<dbReference type="InterPro" id="IPR013128">
    <property type="entry name" value="Peptidase_C1A"/>
</dbReference>
<keyword evidence="3" id="KW-0378">Hydrolase</keyword>
<organism evidence="6 7">
    <name type="scientific">Hibiscus sabdariffa</name>
    <name type="common">roselle</name>
    <dbReference type="NCBI Taxonomy" id="183260"/>
    <lineage>
        <taxon>Eukaryota</taxon>
        <taxon>Viridiplantae</taxon>
        <taxon>Streptophyta</taxon>
        <taxon>Embryophyta</taxon>
        <taxon>Tracheophyta</taxon>
        <taxon>Spermatophyta</taxon>
        <taxon>Magnoliopsida</taxon>
        <taxon>eudicotyledons</taxon>
        <taxon>Gunneridae</taxon>
        <taxon>Pentapetalae</taxon>
        <taxon>rosids</taxon>
        <taxon>malvids</taxon>
        <taxon>Malvales</taxon>
        <taxon>Malvaceae</taxon>
        <taxon>Malvoideae</taxon>
        <taxon>Hibiscus</taxon>
    </lineage>
</organism>
<dbReference type="PANTHER" id="PTHR12411">
    <property type="entry name" value="CYSTEINE PROTEASE FAMILY C1-RELATED"/>
    <property type="match status" value="1"/>
</dbReference>
<dbReference type="Proteomes" id="UP001472677">
    <property type="component" value="Unassembled WGS sequence"/>
</dbReference>
<evidence type="ECO:0000259" key="5">
    <source>
        <dbReference type="Pfam" id="PF00112"/>
    </source>
</evidence>
<evidence type="ECO:0000313" key="7">
    <source>
        <dbReference type="Proteomes" id="UP001472677"/>
    </source>
</evidence>
<proteinExistence type="inferred from homology"/>
<dbReference type="PROSITE" id="PS00139">
    <property type="entry name" value="THIOL_PROTEASE_CYS"/>
    <property type="match status" value="1"/>
</dbReference>
<keyword evidence="4" id="KW-0788">Thiol protease</keyword>
<evidence type="ECO:0000256" key="3">
    <source>
        <dbReference type="ARBA" id="ARBA00022801"/>
    </source>
</evidence>
<sequence length="114" mass="12254">MKKVHVGNNKSLIDLLSKASDWYAPVLGEELPDSVDWREKGAVAEVKDQGSCGSCWGFSTIAAVEGINKLVTGELISLSEQELSMGNPLGVKALKRTLAKPFWALGNLGRKNIA</sequence>
<dbReference type="InterPro" id="IPR000668">
    <property type="entry name" value="Peptidase_C1A_C"/>
</dbReference>
<dbReference type="EMBL" id="JBBPBM010000072">
    <property type="protein sequence ID" value="KAK8512441.1"/>
    <property type="molecule type" value="Genomic_DNA"/>
</dbReference>
<comment type="caution">
    <text evidence="6">The sequence shown here is derived from an EMBL/GenBank/DDBJ whole genome shotgun (WGS) entry which is preliminary data.</text>
</comment>
<keyword evidence="2" id="KW-0645">Protease</keyword>
<evidence type="ECO:0000256" key="1">
    <source>
        <dbReference type="ARBA" id="ARBA00008455"/>
    </source>
</evidence>
<evidence type="ECO:0000256" key="2">
    <source>
        <dbReference type="ARBA" id="ARBA00022670"/>
    </source>
</evidence>
<evidence type="ECO:0000256" key="4">
    <source>
        <dbReference type="ARBA" id="ARBA00022807"/>
    </source>
</evidence>
<keyword evidence="7" id="KW-1185">Reference proteome</keyword>